<gene>
    <name evidence="2" type="ORF">SAMN05216354_0892</name>
</gene>
<proteinExistence type="predicted"/>
<dbReference type="AlphaFoldDB" id="A0A1H5T682"/>
<dbReference type="Gene3D" id="2.130.10.10">
    <property type="entry name" value="YVTN repeat-like/Quinoprotein amine dehydrogenase"/>
    <property type="match status" value="2"/>
</dbReference>
<dbReference type="Proteomes" id="UP000236735">
    <property type="component" value="Unassembled WGS sequence"/>
</dbReference>
<protein>
    <submittedName>
        <fullName evidence="2">Two component regulator propeller</fullName>
    </submittedName>
</protein>
<dbReference type="EMBL" id="FNUV01000002">
    <property type="protein sequence ID" value="SEF58300.1"/>
    <property type="molecule type" value="Genomic_DNA"/>
</dbReference>
<dbReference type="InterPro" id="IPR011110">
    <property type="entry name" value="Reg_prop"/>
</dbReference>
<dbReference type="InterPro" id="IPR015943">
    <property type="entry name" value="WD40/YVTN_repeat-like_dom_sf"/>
</dbReference>
<accession>A0A1H5T682</accession>
<reference evidence="2 3" key="1">
    <citation type="submission" date="2016-10" db="EMBL/GenBank/DDBJ databases">
        <authorList>
            <person name="de Groot N.N."/>
        </authorList>
    </citation>
    <scope>NUCLEOTIDE SEQUENCE [LARGE SCALE GENOMIC DNA]</scope>
    <source>
        <strain evidence="2 3">AR32</strain>
    </source>
</reference>
<dbReference type="Pfam" id="PF21544">
    <property type="entry name" value="PorZ_N_b_propeller"/>
    <property type="match status" value="1"/>
</dbReference>
<evidence type="ECO:0000313" key="2">
    <source>
        <dbReference type="EMBL" id="SEF58300.1"/>
    </source>
</evidence>
<feature type="domain" description="PorZ N-terminal beta-propeller" evidence="1">
    <location>
        <begin position="52"/>
        <end position="167"/>
    </location>
</feature>
<sequence length="643" mass="72039">MKNRNYSIKRIVNWLLPFCFFTFLPLNAQIGTWKNYLAYHEVKSICKAGDELFVLASNGLYQYNINDQSITTYDKVNGLSDTHITHIAWSQQAKRLIAVYQNANIDLIETDGDIINISALYNKSMTDNKTVNSISIEGIYAYLHCSFGIVKVNMQKAEITDTYTPNMPDYPVGLTPYQDQYAEYITMVSTLNPGGPIYNHFYESKFIKGILYTTGGYFLPSMPDNEFPGIIQTFDGNNWTLFEENINEKTGYAYLDICCIDVDPTNEKHVFAGGRCGLYEFNDGKLVAYYNKDNSPLKSANDRGTELGNDYLLILGIKFDAQGNLWVLNSMAQGVSLLELTPDQQWKDHHQPLLTDNTENTLPGLRGMTIDSRGLLWFVNNNWQNAALFCYDMQNDVLLKYDNFTNQDGQKYNITWAYCVVEDRENNIWIGTDQGPFMIKKSEVGQQNITFQQIKVPRNDGTSYADYLLSGVSISSIAIDGGNRKWFGSNGSGVFLISSDNLNQLQSFTTNNSKLISDNITSVIVNQQSGEVFFLSDKGLCSFYSDAIEPNEEMTKDNVWAYPNPVTPDYTGLITITGLSFDADVKIVASNGALIAEGRSNGGLFTWNGCDKKGKRVASGVYMVITANSDGKKGTVCKIAIIK</sequence>
<dbReference type="Pfam" id="PF07494">
    <property type="entry name" value="Reg_prop"/>
    <property type="match status" value="1"/>
</dbReference>
<name>A0A1H5T682_XYLRU</name>
<evidence type="ECO:0000259" key="1">
    <source>
        <dbReference type="Pfam" id="PF21544"/>
    </source>
</evidence>
<dbReference type="SUPFAM" id="SSF101898">
    <property type="entry name" value="NHL repeat"/>
    <property type="match status" value="1"/>
</dbReference>
<dbReference type="InterPro" id="IPR048954">
    <property type="entry name" value="PorZ_N"/>
</dbReference>
<organism evidence="2 3">
    <name type="scientific">Xylanibacter ruminicola</name>
    <name type="common">Prevotella ruminicola</name>
    <dbReference type="NCBI Taxonomy" id="839"/>
    <lineage>
        <taxon>Bacteria</taxon>
        <taxon>Pseudomonadati</taxon>
        <taxon>Bacteroidota</taxon>
        <taxon>Bacteroidia</taxon>
        <taxon>Bacteroidales</taxon>
        <taxon>Prevotellaceae</taxon>
        <taxon>Xylanibacter</taxon>
    </lineage>
</organism>
<evidence type="ECO:0000313" key="3">
    <source>
        <dbReference type="Proteomes" id="UP000236735"/>
    </source>
</evidence>